<dbReference type="InterPro" id="IPR000477">
    <property type="entry name" value="RT_dom"/>
</dbReference>
<gene>
    <name evidence="4" type="ORF">Tci_179861</name>
</gene>
<feature type="domain" description="RNase H type-1" evidence="3">
    <location>
        <begin position="646"/>
        <end position="756"/>
    </location>
</feature>
<organism evidence="4">
    <name type="scientific">Tanacetum cinerariifolium</name>
    <name type="common">Dalmatian daisy</name>
    <name type="synonym">Chrysanthemum cinerariifolium</name>
    <dbReference type="NCBI Taxonomy" id="118510"/>
    <lineage>
        <taxon>Eukaryota</taxon>
        <taxon>Viridiplantae</taxon>
        <taxon>Streptophyta</taxon>
        <taxon>Embryophyta</taxon>
        <taxon>Tracheophyta</taxon>
        <taxon>Spermatophyta</taxon>
        <taxon>Magnoliopsida</taxon>
        <taxon>eudicotyledons</taxon>
        <taxon>Gunneridae</taxon>
        <taxon>Pentapetalae</taxon>
        <taxon>asterids</taxon>
        <taxon>campanulids</taxon>
        <taxon>Asterales</taxon>
        <taxon>Asteraceae</taxon>
        <taxon>Asteroideae</taxon>
        <taxon>Anthemideae</taxon>
        <taxon>Anthemidinae</taxon>
        <taxon>Tanacetum</taxon>
    </lineage>
</organism>
<reference evidence="4" key="1">
    <citation type="journal article" date="2019" name="Sci. Rep.">
        <title>Draft genome of Tanacetum cinerariifolium, the natural source of mosquito coil.</title>
        <authorList>
            <person name="Yamashiro T."/>
            <person name="Shiraishi A."/>
            <person name="Satake H."/>
            <person name="Nakayama K."/>
        </authorList>
    </citation>
    <scope>NUCLEOTIDE SEQUENCE</scope>
</reference>
<dbReference type="Pfam" id="PF13456">
    <property type="entry name" value="RVT_3"/>
    <property type="match status" value="1"/>
</dbReference>
<dbReference type="InterPro" id="IPR036397">
    <property type="entry name" value="RNaseH_sf"/>
</dbReference>
<dbReference type="InterPro" id="IPR043502">
    <property type="entry name" value="DNA/RNA_pol_sf"/>
</dbReference>
<evidence type="ECO:0000259" key="2">
    <source>
        <dbReference type="Pfam" id="PF00078"/>
    </source>
</evidence>
<feature type="compositionally biased region" description="Basic and acidic residues" evidence="1">
    <location>
        <begin position="20"/>
        <end position="32"/>
    </location>
</feature>
<dbReference type="GO" id="GO:0004523">
    <property type="term" value="F:RNA-DNA hybrid ribonuclease activity"/>
    <property type="evidence" value="ECO:0007669"/>
    <property type="project" value="InterPro"/>
</dbReference>
<dbReference type="AlphaFoldDB" id="A0A699GSA7"/>
<dbReference type="CDD" id="cd09279">
    <property type="entry name" value="RNase_HI_like"/>
    <property type="match status" value="1"/>
</dbReference>
<feature type="domain" description="Reverse transcriptase" evidence="2">
    <location>
        <begin position="459"/>
        <end position="521"/>
    </location>
</feature>
<evidence type="ECO:0000256" key="1">
    <source>
        <dbReference type="SAM" id="MobiDB-lite"/>
    </source>
</evidence>
<accession>A0A699GSA7</accession>
<dbReference type="EMBL" id="BKCJ010044362">
    <property type="protein sequence ID" value="GEW07885.1"/>
    <property type="molecule type" value="Genomic_DNA"/>
</dbReference>
<dbReference type="SUPFAM" id="SSF56672">
    <property type="entry name" value="DNA/RNA polymerases"/>
    <property type="match status" value="1"/>
</dbReference>
<feature type="region of interest" description="Disordered" evidence="1">
    <location>
        <begin position="184"/>
        <end position="206"/>
    </location>
</feature>
<dbReference type="GO" id="GO:0003676">
    <property type="term" value="F:nucleic acid binding"/>
    <property type="evidence" value="ECO:0007669"/>
    <property type="project" value="InterPro"/>
</dbReference>
<dbReference type="InterPro" id="IPR043128">
    <property type="entry name" value="Rev_trsase/Diguanyl_cyclase"/>
</dbReference>
<dbReference type="SUPFAM" id="SSF53098">
    <property type="entry name" value="Ribonuclease H-like"/>
    <property type="match status" value="1"/>
</dbReference>
<evidence type="ECO:0000259" key="3">
    <source>
        <dbReference type="Pfam" id="PF13456"/>
    </source>
</evidence>
<dbReference type="Gene3D" id="3.30.70.270">
    <property type="match status" value="1"/>
</dbReference>
<proteinExistence type="predicted"/>
<dbReference type="PANTHER" id="PTHR48475">
    <property type="entry name" value="RIBONUCLEASE H"/>
    <property type="match status" value="1"/>
</dbReference>
<dbReference type="Pfam" id="PF00078">
    <property type="entry name" value="RVT_1"/>
    <property type="match status" value="1"/>
</dbReference>
<dbReference type="InterPro" id="IPR002156">
    <property type="entry name" value="RNaseH_domain"/>
</dbReference>
<comment type="caution">
    <text evidence="4">The sequence shown here is derived from an EMBL/GenBank/DDBJ whole genome shotgun (WGS) entry which is preliminary data.</text>
</comment>
<feature type="region of interest" description="Disordered" evidence="1">
    <location>
        <begin position="1"/>
        <end position="32"/>
    </location>
</feature>
<protein>
    <submittedName>
        <fullName evidence="4">Uncharacterized protein</fullName>
    </submittedName>
</protein>
<evidence type="ECO:0000313" key="4">
    <source>
        <dbReference type="EMBL" id="GEW07885.1"/>
    </source>
</evidence>
<dbReference type="InterPro" id="IPR012337">
    <property type="entry name" value="RNaseH-like_sf"/>
</dbReference>
<sequence length="969" mass="110194">MGGPAELNLTPPTSDVRNTVGREKEETSKNPDRLASDATFREYCDKHYHQLLPIIAEKVHNEKMQQEKLKEVKARLNFEGCFEKNLKIQEVSQHFESRTLDARDLRRRLGLDALAARLEDWNQPASSLGYGETYLCHLDAGNEIKEEGIEMCSIGWGIKEEVCPHTQKATTSVSFTESRAALRYTRDDEGNHGVPSGKGGSLQTGTKESTFNMEATVGHNTDECMHLKRKVEELIKNGKLSHVIKELKQGSEKDQPKTAKRGQILLPVKIGDVEHFTSTWMNFVVVRSLSPYNRIIGRPGLRKIQAVPSIAYGMLKFPVPGGILTLRSSKIMPLECTMVSRPEAWPFDIIQAAEKRIKVAIHLKHLEQTIAIGSTLTEEGWKALCDLLRRSIDVFAWKLTDMTGVLRHIAEHRLNVREGCSPLEDVRRFKDLNKACPKDSYPLLEIDWKNVRATYHYLVDKPFQKQIGRNLEEYVDDLVIKSRTEHEIIRDIEETFKTLREINIKLNPKKCTFGIEEGTFLRYKVNTDGIMTAKAKAAFKEMKKLIAKLPTLTAPMEKEELIVYLAAAREAVSAVLMTDRGQSKCQSTLLAAPYKPIKQILSRPEFARRLQKWKIELDDSLDTPMETEEELLDPWTLFTDGSSCIDGSGAGLIFKNAEGAEFTYALRFRFDATNNEVEYEALIVVLRITEQMGVKNLQANMDTRLVANQVNRSYIAKEPGMIQYLEKVKVLSSSFKKFSIKQVPRSENKKTNALSKIASTSFAYLIKQVLVKELKEKSINEAKVLTVVEEEGDTWMTPIYNYLTKETLLAEKEKAIVVRCKSGRSLGEGIKARLDERSKDWIEELPHVLWAHRIMIKSSNGDTPLSLTYEIEVKGEQAAIREAKSKAKMEKYYNSKVRNTSFKPGDLVYRSNEASHAKKSGKLSPKWEGPYEVTEALGNGVYKLRDHNGKLLSRTWNVRNLKQCYIHEM</sequence>
<dbReference type="PANTHER" id="PTHR48475:SF2">
    <property type="entry name" value="RIBONUCLEASE H"/>
    <property type="match status" value="1"/>
</dbReference>
<name>A0A699GSA7_TANCI</name>
<dbReference type="Gene3D" id="3.30.420.10">
    <property type="entry name" value="Ribonuclease H-like superfamily/Ribonuclease H"/>
    <property type="match status" value="1"/>
</dbReference>